<dbReference type="InterPro" id="IPR026057">
    <property type="entry name" value="TBL_C"/>
</dbReference>
<evidence type="ECO:0000256" key="2">
    <source>
        <dbReference type="ARBA" id="ARBA00007727"/>
    </source>
</evidence>
<proteinExistence type="inferred from homology"/>
<dbReference type="InterPro" id="IPR025846">
    <property type="entry name" value="TBL_N"/>
</dbReference>
<dbReference type="GO" id="GO:0001671">
    <property type="term" value="F:ATPase activator activity"/>
    <property type="evidence" value="ECO:0007669"/>
    <property type="project" value="InterPro"/>
</dbReference>
<reference evidence="13 14" key="1">
    <citation type="submission" date="2020-06" db="EMBL/GenBank/DDBJ databases">
        <title>Transcriptomic and genomic resources for Thalictrum thalictroides and T. hernandezii: Facilitating candidate gene discovery in an emerging model plant lineage.</title>
        <authorList>
            <person name="Arias T."/>
            <person name="Riano-Pachon D.M."/>
            <person name="Di Stilio V.S."/>
        </authorList>
    </citation>
    <scope>NUCLEOTIDE SEQUENCE [LARGE SCALE GENOMIC DNA]</scope>
    <source>
        <strain evidence="14">cv. WT478/WT964</strain>
        <tissue evidence="13">Leaves</tissue>
    </source>
</reference>
<dbReference type="InterPro" id="IPR036386">
    <property type="entry name" value="HscB_C_sf"/>
</dbReference>
<evidence type="ECO:0000256" key="5">
    <source>
        <dbReference type="ARBA" id="ARBA00022968"/>
    </source>
</evidence>
<dbReference type="OrthoDB" id="630188at2759"/>
<dbReference type="PANTHER" id="PTHR32285">
    <property type="entry name" value="PROTEIN TRICHOME BIREFRINGENCE-LIKE 9-RELATED"/>
    <property type="match status" value="1"/>
</dbReference>
<comment type="caution">
    <text evidence="13">The sequence shown here is derived from an EMBL/GenBank/DDBJ whole genome shotgun (WGS) entry which is preliminary data.</text>
</comment>
<dbReference type="InterPro" id="IPR036869">
    <property type="entry name" value="J_dom_sf"/>
</dbReference>
<dbReference type="Proteomes" id="UP000554482">
    <property type="component" value="Unassembled WGS sequence"/>
</dbReference>
<evidence type="ECO:0000256" key="6">
    <source>
        <dbReference type="ARBA" id="ARBA00022989"/>
    </source>
</evidence>
<keyword evidence="7" id="KW-0472">Membrane</keyword>
<dbReference type="NCBIfam" id="TIGR00714">
    <property type="entry name" value="hscB"/>
    <property type="match status" value="1"/>
</dbReference>
<evidence type="ECO:0000256" key="4">
    <source>
        <dbReference type="ARBA" id="ARBA00022692"/>
    </source>
</evidence>
<comment type="similarity">
    <text evidence="3">Belongs to the HscB family.</text>
</comment>
<comment type="subcellular location">
    <subcellularLocation>
        <location evidence="1">Membrane</location>
        <topology evidence="1">Single-pass membrane protein</topology>
    </subcellularLocation>
</comment>
<feature type="domain" description="Trichome birefringence-like C-terminal" evidence="11">
    <location>
        <begin position="214"/>
        <end position="479"/>
    </location>
</feature>
<dbReference type="Pfam" id="PF13839">
    <property type="entry name" value="PC-Esterase"/>
    <property type="match status" value="1"/>
</dbReference>
<evidence type="ECO:0000259" key="11">
    <source>
        <dbReference type="Pfam" id="PF13839"/>
    </source>
</evidence>
<evidence type="ECO:0000313" key="13">
    <source>
        <dbReference type="EMBL" id="KAF5188874.1"/>
    </source>
</evidence>
<dbReference type="GO" id="GO:0016413">
    <property type="term" value="F:O-acetyltransferase activity"/>
    <property type="evidence" value="ECO:0007669"/>
    <property type="project" value="InterPro"/>
</dbReference>
<keyword evidence="9" id="KW-0732">Signal</keyword>
<dbReference type="InterPro" id="IPR029962">
    <property type="entry name" value="TBL"/>
</dbReference>
<feature type="chain" id="PRO_5029764358" evidence="9">
    <location>
        <begin position="28"/>
        <end position="483"/>
    </location>
</feature>
<evidence type="ECO:0000256" key="9">
    <source>
        <dbReference type="SAM" id="SignalP"/>
    </source>
</evidence>
<gene>
    <name evidence="13" type="ORF">FRX31_021545</name>
</gene>
<name>A0A7J6VUU7_THATH</name>
<organism evidence="13 14">
    <name type="scientific">Thalictrum thalictroides</name>
    <name type="common">Rue-anemone</name>
    <name type="synonym">Anemone thalictroides</name>
    <dbReference type="NCBI Taxonomy" id="46969"/>
    <lineage>
        <taxon>Eukaryota</taxon>
        <taxon>Viridiplantae</taxon>
        <taxon>Streptophyta</taxon>
        <taxon>Embryophyta</taxon>
        <taxon>Tracheophyta</taxon>
        <taxon>Spermatophyta</taxon>
        <taxon>Magnoliopsida</taxon>
        <taxon>Ranunculales</taxon>
        <taxon>Ranunculaceae</taxon>
        <taxon>Thalictroideae</taxon>
        <taxon>Thalictrum</taxon>
    </lineage>
</organism>
<evidence type="ECO:0000259" key="10">
    <source>
        <dbReference type="Pfam" id="PF07743"/>
    </source>
</evidence>
<dbReference type="Gene3D" id="1.10.287.110">
    <property type="entry name" value="DnaJ domain"/>
    <property type="match status" value="1"/>
</dbReference>
<evidence type="ECO:0000256" key="7">
    <source>
        <dbReference type="ARBA" id="ARBA00023136"/>
    </source>
</evidence>
<keyword evidence="5" id="KW-0735">Signal-anchor</keyword>
<dbReference type="InterPro" id="IPR004640">
    <property type="entry name" value="HscB"/>
</dbReference>
<evidence type="ECO:0000256" key="8">
    <source>
        <dbReference type="ARBA" id="ARBA00023186"/>
    </source>
</evidence>
<dbReference type="SUPFAM" id="SSF47144">
    <property type="entry name" value="HSC20 (HSCB), C-terminal oligomerisation domain"/>
    <property type="match status" value="1"/>
</dbReference>
<keyword evidence="4" id="KW-0812">Transmembrane</keyword>
<dbReference type="InterPro" id="IPR009073">
    <property type="entry name" value="HscB_oligo_C"/>
</dbReference>
<dbReference type="EMBL" id="JABWDY010026219">
    <property type="protein sequence ID" value="KAF5188874.1"/>
    <property type="molecule type" value="Genomic_DNA"/>
</dbReference>
<dbReference type="Pfam" id="PF07743">
    <property type="entry name" value="HSCB_C"/>
    <property type="match status" value="1"/>
</dbReference>
<feature type="domain" description="Trichome birefringence-like N-terminal" evidence="12">
    <location>
        <begin position="179"/>
        <end position="213"/>
    </location>
</feature>
<dbReference type="Pfam" id="PF14416">
    <property type="entry name" value="PMR5N"/>
    <property type="match status" value="1"/>
</dbReference>
<evidence type="ECO:0000256" key="3">
    <source>
        <dbReference type="ARBA" id="ARBA00010476"/>
    </source>
</evidence>
<accession>A0A7J6VUU7</accession>
<dbReference type="GO" id="GO:0016020">
    <property type="term" value="C:membrane"/>
    <property type="evidence" value="ECO:0007669"/>
    <property type="project" value="UniProtKB-SubCell"/>
</dbReference>
<dbReference type="GO" id="GO:0051259">
    <property type="term" value="P:protein complex oligomerization"/>
    <property type="evidence" value="ECO:0007669"/>
    <property type="project" value="InterPro"/>
</dbReference>
<comment type="similarity">
    <text evidence="2">Belongs to the PC-esterase family. TBL subfamily.</text>
</comment>
<keyword evidence="8" id="KW-0143">Chaperone</keyword>
<dbReference type="GO" id="GO:0051087">
    <property type="term" value="F:protein-folding chaperone binding"/>
    <property type="evidence" value="ECO:0007669"/>
    <property type="project" value="InterPro"/>
</dbReference>
<feature type="signal peptide" evidence="9">
    <location>
        <begin position="1"/>
        <end position="27"/>
    </location>
</feature>
<keyword evidence="6" id="KW-1133">Transmembrane helix</keyword>
<evidence type="ECO:0000313" key="14">
    <source>
        <dbReference type="Proteomes" id="UP000554482"/>
    </source>
</evidence>
<dbReference type="GO" id="GO:0044571">
    <property type="term" value="P:[2Fe-2S] cluster assembly"/>
    <property type="evidence" value="ECO:0007669"/>
    <property type="project" value="InterPro"/>
</dbReference>
<dbReference type="SUPFAM" id="SSF46565">
    <property type="entry name" value="Chaperone J-domain"/>
    <property type="match status" value="1"/>
</dbReference>
<keyword evidence="14" id="KW-1185">Reference proteome</keyword>
<evidence type="ECO:0000259" key="12">
    <source>
        <dbReference type="Pfam" id="PF14416"/>
    </source>
</evidence>
<protein>
    <submittedName>
        <fullName evidence="13">Trichome birefringence-like</fullName>
    </submittedName>
</protein>
<evidence type="ECO:0000256" key="1">
    <source>
        <dbReference type="ARBA" id="ARBA00004167"/>
    </source>
</evidence>
<sequence length="483" mass="55972">MQTRLNRLMLMITLLLCLILLREKIYGIDDTHLESKYKNWQKKLHPDLVHSKSEKEKEYAAEQSARVIDAYRTLQKPLLRAMYLMMEFREAVEEAGSPQALKQIQGQVLEKMEVWSKYFENAFNNRKFDDAISSTQRMTYYHLEDSKFTHYLTIQGKEVWISERCKAVLILAVQILERNNGCTYFQEHEFNCQKNGRPDNLYLKYRWKPTACDLPRFNGLDFLKRFTGKTVMFVGDSLSLNQWLSLTCLLHNAVPTANYTRIRGDPLSIFTIPDYNISVKLLRNVYLVDVVGEKIGRVLKLDSILGGKAWKDADTLVFNTWHWWNRRGTTQPWDYIQEGTKLYKDMNRVVAFEKALLTWAKWIDANIDPTKTKVFFQGISPSHYNGIEWNKPSVRNCLIEKLPVNGTTYPGGPPPALSVLKNVLETISKPVYLLDVTTLSQLRKDGHPSIYGLGGQRGMDCSHWCLAGVPDTWNQLLYNALLH</sequence>
<dbReference type="Gene3D" id="1.20.1280.20">
    <property type="entry name" value="HscB, C-terminal domain"/>
    <property type="match status" value="1"/>
</dbReference>
<dbReference type="GO" id="GO:0005794">
    <property type="term" value="C:Golgi apparatus"/>
    <property type="evidence" value="ECO:0007669"/>
    <property type="project" value="TreeGrafter"/>
</dbReference>
<feature type="domain" description="Co-chaperone HscB C-terminal oligomerisation" evidence="10">
    <location>
        <begin position="85"/>
        <end position="141"/>
    </location>
</feature>
<dbReference type="PANTHER" id="PTHR32285:SF58">
    <property type="entry name" value="PROTEIN TRICHOME BIREFRINGENCE-LIKE 41"/>
    <property type="match status" value="1"/>
</dbReference>
<dbReference type="AlphaFoldDB" id="A0A7J6VUU7"/>